<proteinExistence type="predicted"/>
<dbReference type="EMBL" id="CAJOBA010075976">
    <property type="protein sequence ID" value="CAF4417935.1"/>
    <property type="molecule type" value="Genomic_DNA"/>
</dbReference>
<feature type="compositionally biased region" description="Basic and acidic residues" evidence="1">
    <location>
        <begin position="1"/>
        <end position="11"/>
    </location>
</feature>
<evidence type="ECO:0000313" key="2">
    <source>
        <dbReference type="EMBL" id="CAF1606679.1"/>
    </source>
</evidence>
<evidence type="ECO:0000313" key="3">
    <source>
        <dbReference type="EMBL" id="CAF4417935.1"/>
    </source>
</evidence>
<dbReference type="AlphaFoldDB" id="A0A8S2G0J0"/>
<organism evidence="2 4">
    <name type="scientific">Didymodactylos carnosus</name>
    <dbReference type="NCBI Taxonomy" id="1234261"/>
    <lineage>
        <taxon>Eukaryota</taxon>
        <taxon>Metazoa</taxon>
        <taxon>Spiralia</taxon>
        <taxon>Gnathifera</taxon>
        <taxon>Rotifera</taxon>
        <taxon>Eurotatoria</taxon>
        <taxon>Bdelloidea</taxon>
        <taxon>Philodinida</taxon>
        <taxon>Philodinidae</taxon>
        <taxon>Didymodactylos</taxon>
    </lineage>
</organism>
<dbReference type="EMBL" id="CAJNOK010051960">
    <property type="protein sequence ID" value="CAF1606679.1"/>
    <property type="molecule type" value="Genomic_DNA"/>
</dbReference>
<protein>
    <submittedName>
        <fullName evidence="2">Uncharacterized protein</fullName>
    </submittedName>
</protein>
<dbReference type="Proteomes" id="UP000677228">
    <property type="component" value="Unassembled WGS sequence"/>
</dbReference>
<reference evidence="2" key="1">
    <citation type="submission" date="2021-02" db="EMBL/GenBank/DDBJ databases">
        <authorList>
            <person name="Nowell W R."/>
        </authorList>
    </citation>
    <scope>NUCLEOTIDE SEQUENCE</scope>
</reference>
<feature type="non-terminal residue" evidence="2">
    <location>
        <position position="1"/>
    </location>
</feature>
<accession>A0A8S2G0J0</accession>
<comment type="caution">
    <text evidence="2">The sequence shown here is derived from an EMBL/GenBank/DDBJ whole genome shotgun (WGS) entry which is preliminary data.</text>
</comment>
<name>A0A8S2G0J0_9BILA</name>
<gene>
    <name evidence="2" type="ORF">OVA965_LOCUS42411</name>
    <name evidence="3" type="ORF">TMI583_LOCUS44312</name>
</gene>
<dbReference type="Proteomes" id="UP000682733">
    <property type="component" value="Unassembled WGS sequence"/>
</dbReference>
<evidence type="ECO:0000313" key="4">
    <source>
        <dbReference type="Proteomes" id="UP000677228"/>
    </source>
</evidence>
<evidence type="ECO:0000256" key="1">
    <source>
        <dbReference type="SAM" id="MobiDB-lite"/>
    </source>
</evidence>
<sequence length="91" mass="10224">KTKTGVKKDFPKAATPITDGQTESDTSKPLDNEEIQALAIRLEELEKLHETKSHEENVCTSFIVKRTKSGPQKQPLVNQRMFSSKSSVAFY</sequence>
<feature type="region of interest" description="Disordered" evidence="1">
    <location>
        <begin position="1"/>
        <end position="30"/>
    </location>
</feature>